<name>A0A5A7QAD5_STRAF</name>
<keyword evidence="2" id="KW-1185">Reference proteome</keyword>
<accession>A0A5A7QAD5</accession>
<dbReference type="OrthoDB" id="914203at2759"/>
<sequence length="363" mass="42587">MAKNKENGGLGFRNLRVFNEAMLVKQLWRLITKPNLLVSRVLKGKYFWKEQLMEVKCKNSDSWMWRTWMEAQSLKLGMRYRPSFIHVCQFPSDRDRLQKVEDLILQETKEWDVELIHKTFSPTDAAAIIKMPFSHSGQKDRIIWHWHPQGEFSVKSVYKCLMQKRSQEEPGSSHAGPLIKQMWKNTWKLPIKGKVKNFLWRCWFGFLSTGIIGIQWDCLDVHKASFKYWWFEVCSKSNDPGLKWIDCEKVRAPETVIARKAQEEWLEFSDSCRGWQKEEVEVEDSHSGVGQAHLAVSTLSNISGWLGFEGGVLREGVLIQQWSEAKQFAGTKEEGKLLAIRWILEKHWVQILKNSHAMWMTEQ</sequence>
<dbReference type="AlphaFoldDB" id="A0A5A7QAD5"/>
<comment type="caution">
    <text evidence="1">The sequence shown here is derived from an EMBL/GenBank/DDBJ whole genome shotgun (WGS) entry which is preliminary data.</text>
</comment>
<evidence type="ECO:0000313" key="2">
    <source>
        <dbReference type="Proteomes" id="UP000325081"/>
    </source>
</evidence>
<evidence type="ECO:0000313" key="1">
    <source>
        <dbReference type="EMBL" id="GER41031.1"/>
    </source>
</evidence>
<proteinExistence type="predicted"/>
<organism evidence="1 2">
    <name type="scientific">Striga asiatica</name>
    <name type="common">Asiatic witchweed</name>
    <name type="synonym">Buchnera asiatica</name>
    <dbReference type="NCBI Taxonomy" id="4170"/>
    <lineage>
        <taxon>Eukaryota</taxon>
        <taxon>Viridiplantae</taxon>
        <taxon>Streptophyta</taxon>
        <taxon>Embryophyta</taxon>
        <taxon>Tracheophyta</taxon>
        <taxon>Spermatophyta</taxon>
        <taxon>Magnoliopsida</taxon>
        <taxon>eudicotyledons</taxon>
        <taxon>Gunneridae</taxon>
        <taxon>Pentapetalae</taxon>
        <taxon>asterids</taxon>
        <taxon>lamiids</taxon>
        <taxon>Lamiales</taxon>
        <taxon>Orobanchaceae</taxon>
        <taxon>Buchnereae</taxon>
        <taxon>Striga</taxon>
    </lineage>
</organism>
<dbReference type="Proteomes" id="UP000325081">
    <property type="component" value="Unassembled WGS sequence"/>
</dbReference>
<gene>
    <name evidence="1" type="ORF">STAS_17733</name>
</gene>
<protein>
    <submittedName>
        <fullName evidence="1">Ribonuclease H-like superfamily protein</fullName>
    </submittedName>
</protein>
<dbReference type="EMBL" id="BKCP01006060">
    <property type="protein sequence ID" value="GER41031.1"/>
    <property type="molecule type" value="Genomic_DNA"/>
</dbReference>
<reference evidence="2" key="1">
    <citation type="journal article" date="2019" name="Curr. Biol.">
        <title>Genome Sequence of Striga asiatica Provides Insight into the Evolution of Plant Parasitism.</title>
        <authorList>
            <person name="Yoshida S."/>
            <person name="Kim S."/>
            <person name="Wafula E.K."/>
            <person name="Tanskanen J."/>
            <person name="Kim Y.M."/>
            <person name="Honaas L."/>
            <person name="Yang Z."/>
            <person name="Spallek T."/>
            <person name="Conn C.E."/>
            <person name="Ichihashi Y."/>
            <person name="Cheong K."/>
            <person name="Cui S."/>
            <person name="Der J.P."/>
            <person name="Gundlach H."/>
            <person name="Jiao Y."/>
            <person name="Hori C."/>
            <person name="Ishida J.K."/>
            <person name="Kasahara H."/>
            <person name="Kiba T."/>
            <person name="Kim M.S."/>
            <person name="Koo N."/>
            <person name="Laohavisit A."/>
            <person name="Lee Y.H."/>
            <person name="Lumba S."/>
            <person name="McCourt P."/>
            <person name="Mortimer J.C."/>
            <person name="Mutuku J.M."/>
            <person name="Nomura T."/>
            <person name="Sasaki-Sekimoto Y."/>
            <person name="Seto Y."/>
            <person name="Wang Y."/>
            <person name="Wakatake T."/>
            <person name="Sakakibara H."/>
            <person name="Demura T."/>
            <person name="Yamaguchi S."/>
            <person name="Yoneyama K."/>
            <person name="Manabe R.I."/>
            <person name="Nelson D.C."/>
            <person name="Schulman A.H."/>
            <person name="Timko M.P."/>
            <person name="dePamphilis C.W."/>
            <person name="Choi D."/>
            <person name="Shirasu K."/>
        </authorList>
    </citation>
    <scope>NUCLEOTIDE SEQUENCE [LARGE SCALE GENOMIC DNA]</scope>
    <source>
        <strain evidence="2">cv. UVA1</strain>
    </source>
</reference>